<dbReference type="PROSITE" id="PS50835">
    <property type="entry name" value="IG_LIKE"/>
    <property type="match status" value="1"/>
</dbReference>
<protein>
    <recommendedName>
        <fullName evidence="1">Ig-like domain-containing protein</fullName>
    </recommendedName>
</protein>
<evidence type="ECO:0000313" key="2">
    <source>
        <dbReference type="EMBL" id="MBB3836855.1"/>
    </source>
</evidence>
<keyword evidence="3" id="KW-1185">Reference proteome</keyword>
<dbReference type="InterPro" id="IPR036179">
    <property type="entry name" value="Ig-like_dom_sf"/>
</dbReference>
<evidence type="ECO:0000313" key="3">
    <source>
        <dbReference type="Proteomes" id="UP000541352"/>
    </source>
</evidence>
<dbReference type="RefSeq" id="WP_183971614.1">
    <property type="nucleotide sequence ID" value="NZ_JACIBY010000001.1"/>
</dbReference>
<dbReference type="SUPFAM" id="SSF141072">
    <property type="entry name" value="CalX-like"/>
    <property type="match status" value="1"/>
</dbReference>
<accession>A0A7W5ZGP0</accession>
<proteinExistence type="predicted"/>
<dbReference type="Pfam" id="PF18962">
    <property type="entry name" value="Por_Secre_tail"/>
    <property type="match status" value="1"/>
</dbReference>
<evidence type="ECO:0000259" key="1">
    <source>
        <dbReference type="PROSITE" id="PS50835"/>
    </source>
</evidence>
<reference evidence="2 3" key="1">
    <citation type="submission" date="2020-08" db="EMBL/GenBank/DDBJ databases">
        <title>Genomic Encyclopedia of Type Strains, Phase IV (KMG-IV): sequencing the most valuable type-strain genomes for metagenomic binning, comparative biology and taxonomic classification.</title>
        <authorList>
            <person name="Goeker M."/>
        </authorList>
    </citation>
    <scope>NUCLEOTIDE SEQUENCE [LARGE SCALE GENOMIC DNA]</scope>
    <source>
        <strain evidence="2 3">DSM 17976</strain>
    </source>
</reference>
<dbReference type="Gene3D" id="2.60.40.10">
    <property type="entry name" value="Immunoglobulins"/>
    <property type="match status" value="1"/>
</dbReference>
<sequence length="1574" mass="164597">MNQSLLKFRQRIKLTVVLVLYVQLVFSQNLVVWELSGATGSQTSNTPSTLTTGINSGLLNRGAGITAFGFSGSINANGWFSSTAPTTLTDAITNNDYYQFSLTIADGYKAKLTGVGLVLRSSNTGPNKVTLRSSVDNYGADLGGAIVTTEPLWETITFANALTNVAGTITFRLYGYGSAANAGSNPGLTGTLRIGAGAIAADNDLIIVGTVAPTVSLAASSTSGSEADKTEITLTATTNSNVAGDQTVEVAVSGTGVTTGDYTLSATKITILNGKNSGSITFKVVDDFIAETTEIATLTVINPSSGVSLGETTSQMITITDNDVSGIILTESGGSTKVKEGAETDSYTIVLKSEPMANVTINITPGGQTTTNPTSVVFTPANWNIAQTVIVTAVDDVLIEGTHTETITYTTSSEDANYNGIVMPAMTVTIADNDEAFNCPTLIASSSTNVEICSGDNSTDVSLTSTRNDLDVKLVYFTSAQTGTSMYSGGTSLGSSLTPTGASSPYLLSFNDLTFPVNSTGAAVNYYVYAILDVTDAQLTEIACRPYLSFEITIKPLVTASVVISSDDSDNSIIAGTTVNFTAVATNGGDAPSFQWKKNNQNVGTSSTTYTDAQLADGDVISCVLTSNVTCAASTSATSNEISTKVSPAEVVCVTPTAFEVTGGGSFCAGGDGVEIGLANSETGVKYQLKKGDDNVNAPIEGTGSAISFGKIAIAGTYTVVATRTVGGCSATFSTKTVKIETTPTRFTVSGGGSYCAGNEVVISLSNSETGVSYSLVKDNAVILSSNVAGTGKGIKFAGVATSGIYTVEASLGNCNIGMEGSAAIVFNEPINASISGNSEVCKNSPSPSVTFSATGGTSPYTFVYSLNGEPNQTATTSTVSVPTSTTGVFTYTLVSVTDANGCTGTVSNTTAKISVVGAPRITLSVQQTTVNEGTSHVFCDTDSNPVNLLQFTVSGLCVSGSSVIWRVQVGNGAWSDWSGTSPASQLSNNQPYRYQAACDINCPATFTSPMEVTINQRASVPQAVSLTADGVNVVAGETKEVCSSASQGLLFHVTCAVGEVVVYSVDGGEYSATIPAALINNQFHNYRVRCRKSDGTASCVESESGVMRLKLVAMPAAPTAALSSTVSCQAGANFSGQASCGNLKTVWYNALTEAALPNLPTTIPAVTTSYYARCQTENGCLSGKSNVVTFTVNPVHIAPIVTVSQASVCMGTTVTVSANCPAGSSTFWNTGVTSPSFDVSFNNVTKQSYWAKCIFEGGCQSLESAHQDIRWNAFVLTLINLGQSQSAVKPTNNRDDWKSNFIGRDGGAELEQSTQQNPTLYFVENTNKTAPRYWTINVDACGLGTGGSLTFDLLATPEMGVIRSYNTHENNAPYFMYANREGWTELYGPNHPAYGFYEDNGSGGNVYDAGLPKGLYKLSVRYWDMKGWRSIYPATRKPQGNVLAYQEYWFRIQSKDGVGVGGARTAESNQQVAVSEGAKSKGQMAGGKEQAFATVLPNPVTNILRLQVQDRKGQSVQTTLTDVSGREILSRQFVPDTNNHREEMATEGLESGVYFLKVVANNQQTTLKVVKMP</sequence>
<gene>
    <name evidence="2" type="ORF">FHS57_000837</name>
</gene>
<name>A0A7W5ZGP0_9BACT</name>
<comment type="caution">
    <text evidence="2">The sequence shown here is derived from an EMBL/GenBank/DDBJ whole genome shotgun (WGS) entry which is preliminary data.</text>
</comment>
<dbReference type="Gene3D" id="2.60.40.2030">
    <property type="match status" value="1"/>
</dbReference>
<dbReference type="InterPro" id="IPR038081">
    <property type="entry name" value="CalX-like_sf"/>
</dbReference>
<dbReference type="EMBL" id="JACIBY010000001">
    <property type="protein sequence ID" value="MBB3836855.1"/>
    <property type="molecule type" value="Genomic_DNA"/>
</dbReference>
<dbReference type="Proteomes" id="UP000541352">
    <property type="component" value="Unassembled WGS sequence"/>
</dbReference>
<organism evidence="2 3">
    <name type="scientific">Runella defluvii</name>
    <dbReference type="NCBI Taxonomy" id="370973"/>
    <lineage>
        <taxon>Bacteria</taxon>
        <taxon>Pseudomonadati</taxon>
        <taxon>Bacteroidota</taxon>
        <taxon>Cytophagia</taxon>
        <taxon>Cytophagales</taxon>
        <taxon>Spirosomataceae</taxon>
        <taxon>Runella</taxon>
    </lineage>
</organism>
<dbReference type="InterPro" id="IPR026444">
    <property type="entry name" value="Secre_tail"/>
</dbReference>
<feature type="domain" description="Ig-like" evidence="1">
    <location>
        <begin position="556"/>
        <end position="643"/>
    </location>
</feature>
<dbReference type="InterPro" id="IPR007110">
    <property type="entry name" value="Ig-like_dom"/>
</dbReference>
<dbReference type="NCBIfam" id="TIGR04183">
    <property type="entry name" value="Por_Secre_tail"/>
    <property type="match status" value="1"/>
</dbReference>
<dbReference type="InterPro" id="IPR013783">
    <property type="entry name" value="Ig-like_fold"/>
</dbReference>
<dbReference type="SUPFAM" id="SSF48726">
    <property type="entry name" value="Immunoglobulin"/>
    <property type="match status" value="1"/>
</dbReference>